<accession>A0A6A6DHF0</accession>
<keyword evidence="2" id="KW-1185">Reference proteome</keyword>
<sequence length="93" mass="10648">MTSSRLKRKSGGRLCIILSAAPVEHLGGVGGGVEREEADKDFVQTFADWNKKWVRDLWKVGENSTDRTEKGWSGKWLRICAKGIYFFVQLCWR</sequence>
<name>A0A6A6DHF0_9PEZI</name>
<gene>
    <name evidence="1" type="ORF">K469DRAFT_354181</name>
</gene>
<evidence type="ECO:0000313" key="1">
    <source>
        <dbReference type="EMBL" id="KAF2177679.1"/>
    </source>
</evidence>
<proteinExistence type="predicted"/>
<protein>
    <submittedName>
        <fullName evidence="1">Uncharacterized protein</fullName>
    </submittedName>
</protein>
<reference evidence="1" key="1">
    <citation type="journal article" date="2020" name="Stud. Mycol.">
        <title>101 Dothideomycetes genomes: a test case for predicting lifestyles and emergence of pathogens.</title>
        <authorList>
            <person name="Haridas S."/>
            <person name="Albert R."/>
            <person name="Binder M."/>
            <person name="Bloem J."/>
            <person name="Labutti K."/>
            <person name="Salamov A."/>
            <person name="Andreopoulos B."/>
            <person name="Baker S."/>
            <person name="Barry K."/>
            <person name="Bills G."/>
            <person name="Bluhm B."/>
            <person name="Cannon C."/>
            <person name="Castanera R."/>
            <person name="Culley D."/>
            <person name="Daum C."/>
            <person name="Ezra D."/>
            <person name="Gonzalez J."/>
            <person name="Henrissat B."/>
            <person name="Kuo A."/>
            <person name="Liang C."/>
            <person name="Lipzen A."/>
            <person name="Lutzoni F."/>
            <person name="Magnuson J."/>
            <person name="Mondo S."/>
            <person name="Nolan M."/>
            <person name="Ohm R."/>
            <person name="Pangilinan J."/>
            <person name="Park H.-J."/>
            <person name="Ramirez L."/>
            <person name="Alfaro M."/>
            <person name="Sun H."/>
            <person name="Tritt A."/>
            <person name="Yoshinaga Y."/>
            <person name="Zwiers L.-H."/>
            <person name="Turgeon B."/>
            <person name="Goodwin S."/>
            <person name="Spatafora J."/>
            <person name="Crous P."/>
            <person name="Grigoriev I."/>
        </authorList>
    </citation>
    <scope>NUCLEOTIDE SEQUENCE</scope>
    <source>
        <strain evidence="1">CBS 207.26</strain>
    </source>
</reference>
<evidence type="ECO:0000313" key="2">
    <source>
        <dbReference type="Proteomes" id="UP000800200"/>
    </source>
</evidence>
<dbReference type="AlphaFoldDB" id="A0A6A6DHF0"/>
<organism evidence="1 2">
    <name type="scientific">Zopfia rhizophila CBS 207.26</name>
    <dbReference type="NCBI Taxonomy" id="1314779"/>
    <lineage>
        <taxon>Eukaryota</taxon>
        <taxon>Fungi</taxon>
        <taxon>Dikarya</taxon>
        <taxon>Ascomycota</taxon>
        <taxon>Pezizomycotina</taxon>
        <taxon>Dothideomycetes</taxon>
        <taxon>Dothideomycetes incertae sedis</taxon>
        <taxon>Zopfiaceae</taxon>
        <taxon>Zopfia</taxon>
    </lineage>
</organism>
<dbReference type="EMBL" id="ML994685">
    <property type="protein sequence ID" value="KAF2177679.1"/>
    <property type="molecule type" value="Genomic_DNA"/>
</dbReference>
<dbReference type="Proteomes" id="UP000800200">
    <property type="component" value="Unassembled WGS sequence"/>
</dbReference>